<evidence type="ECO:0000256" key="2">
    <source>
        <dbReference type="ARBA" id="ARBA00023157"/>
    </source>
</evidence>
<dbReference type="SUPFAM" id="SSF52833">
    <property type="entry name" value="Thioredoxin-like"/>
    <property type="match status" value="1"/>
</dbReference>
<dbReference type="STRING" id="5288.A0A5C5FSW0"/>
<organism evidence="4 5">
    <name type="scientific">Rhodotorula diobovata</name>
    <dbReference type="NCBI Taxonomy" id="5288"/>
    <lineage>
        <taxon>Eukaryota</taxon>
        <taxon>Fungi</taxon>
        <taxon>Dikarya</taxon>
        <taxon>Basidiomycota</taxon>
        <taxon>Pucciniomycotina</taxon>
        <taxon>Microbotryomycetes</taxon>
        <taxon>Sporidiobolales</taxon>
        <taxon>Sporidiobolaceae</taxon>
        <taxon>Rhodotorula</taxon>
    </lineage>
</organism>
<dbReference type="EMBL" id="SOZI01000100">
    <property type="protein sequence ID" value="TNY19316.1"/>
    <property type="molecule type" value="Genomic_DNA"/>
</dbReference>
<dbReference type="Pfam" id="PF00085">
    <property type="entry name" value="Thioredoxin"/>
    <property type="match status" value="1"/>
</dbReference>
<evidence type="ECO:0000313" key="5">
    <source>
        <dbReference type="Proteomes" id="UP000311382"/>
    </source>
</evidence>
<gene>
    <name evidence="4" type="ORF">DMC30DRAFT_418027</name>
</gene>
<dbReference type="PROSITE" id="PS51352">
    <property type="entry name" value="THIOREDOXIN_2"/>
    <property type="match status" value="1"/>
</dbReference>
<name>A0A5C5FSW0_9BASI</name>
<dbReference type="PRINTS" id="PR00421">
    <property type="entry name" value="THIOREDOXIN"/>
</dbReference>
<dbReference type="AlphaFoldDB" id="A0A5C5FSW0"/>
<keyword evidence="5" id="KW-1185">Reference proteome</keyword>
<dbReference type="InterPro" id="IPR036249">
    <property type="entry name" value="Thioredoxin-like_sf"/>
</dbReference>
<dbReference type="CDD" id="cd02947">
    <property type="entry name" value="TRX_family"/>
    <property type="match status" value="1"/>
</dbReference>
<dbReference type="PANTHER" id="PTHR46115">
    <property type="entry name" value="THIOREDOXIN-LIKE PROTEIN 1"/>
    <property type="match status" value="1"/>
</dbReference>
<evidence type="ECO:0000313" key="4">
    <source>
        <dbReference type="EMBL" id="TNY19316.1"/>
    </source>
</evidence>
<evidence type="ECO:0000259" key="3">
    <source>
        <dbReference type="PROSITE" id="PS51352"/>
    </source>
</evidence>
<reference evidence="4 5" key="1">
    <citation type="submission" date="2019-03" db="EMBL/GenBank/DDBJ databases">
        <title>Rhodosporidium diobovatum UCD-FST 08-225 genome sequencing, assembly, and annotation.</title>
        <authorList>
            <person name="Fakankun I.U."/>
            <person name="Fristensky B."/>
            <person name="Levin D.B."/>
        </authorList>
    </citation>
    <scope>NUCLEOTIDE SEQUENCE [LARGE SCALE GENOMIC DNA]</scope>
    <source>
        <strain evidence="4 5">UCD-FST 08-225</strain>
    </source>
</reference>
<keyword evidence="2" id="KW-1015">Disulfide bond</keyword>
<evidence type="ECO:0000256" key="1">
    <source>
        <dbReference type="ARBA" id="ARBA00020570"/>
    </source>
</evidence>
<protein>
    <recommendedName>
        <fullName evidence="1">Thioredoxin</fullName>
    </recommendedName>
</protein>
<dbReference type="InterPro" id="IPR013766">
    <property type="entry name" value="Thioredoxin_domain"/>
</dbReference>
<accession>A0A5C5FSW0</accession>
<dbReference type="Proteomes" id="UP000311382">
    <property type="component" value="Unassembled WGS sequence"/>
</dbReference>
<dbReference type="Gene3D" id="3.40.30.10">
    <property type="entry name" value="Glutaredoxin"/>
    <property type="match status" value="1"/>
</dbReference>
<sequence length="118" mass="12901">MPVKPIQSFPEFMNILDSERTSVIDFWATWCGPCRAISPLFEKLSSAPSSSSLDFYSVDVDAQEQIAQECGVTAMPTFMVFRAGTKVGDVTGASPGALQPVVQDQKAEALGKRRRELQ</sequence>
<dbReference type="OrthoDB" id="2121326at2759"/>
<feature type="domain" description="Thioredoxin" evidence="3">
    <location>
        <begin position="1"/>
        <end position="107"/>
    </location>
</feature>
<dbReference type="PROSITE" id="PS00194">
    <property type="entry name" value="THIOREDOXIN_1"/>
    <property type="match status" value="1"/>
</dbReference>
<dbReference type="FunFam" id="3.40.30.10:FF:000245">
    <property type="entry name" value="Thioredoxin"/>
    <property type="match status" value="1"/>
</dbReference>
<proteinExistence type="predicted"/>
<comment type="caution">
    <text evidence="4">The sequence shown here is derived from an EMBL/GenBank/DDBJ whole genome shotgun (WGS) entry which is preliminary data.</text>
</comment>
<dbReference type="InterPro" id="IPR017937">
    <property type="entry name" value="Thioredoxin_CS"/>
</dbReference>